<comment type="caution">
    <text evidence="1">The sequence shown here is derived from an EMBL/GenBank/DDBJ whole genome shotgun (WGS) entry which is preliminary data.</text>
</comment>
<protein>
    <submittedName>
        <fullName evidence="1">Uncharacterized protein</fullName>
    </submittedName>
</protein>
<proteinExistence type="predicted"/>
<accession>A0A0F9FLR8</accession>
<sequence length="257" mass="30256">VYESRFFNWSYCNHICLLIFEKGDTEKGWIIDPSLKAFIRCLKGVNCHKDIVNYDNVFTTSSNHRYLISAKFGSSIRKELEVKGNTFTHYSSSFDSYLPLFIYENNSLVIAKFRRNKDKVGVEYYEHKENGDFSQKELISNYTMRYEELYNYSKVFSIIDSLLTKVSIIDISQIDQHQRLISTELEEDYVMILYYIELAIVQAFEKNIDLTDRIVATGLNQIICLKEGIFSKICGQLLVLEVCQVHDRKRFAWPQRF</sequence>
<dbReference type="AlphaFoldDB" id="A0A0F9FLR8"/>
<gene>
    <name evidence="1" type="ORF">LCGC14_1936830</name>
</gene>
<organism evidence="1">
    <name type="scientific">marine sediment metagenome</name>
    <dbReference type="NCBI Taxonomy" id="412755"/>
    <lineage>
        <taxon>unclassified sequences</taxon>
        <taxon>metagenomes</taxon>
        <taxon>ecological metagenomes</taxon>
    </lineage>
</organism>
<reference evidence="1" key="1">
    <citation type="journal article" date="2015" name="Nature">
        <title>Complex archaea that bridge the gap between prokaryotes and eukaryotes.</title>
        <authorList>
            <person name="Spang A."/>
            <person name="Saw J.H."/>
            <person name="Jorgensen S.L."/>
            <person name="Zaremba-Niedzwiedzka K."/>
            <person name="Martijn J."/>
            <person name="Lind A.E."/>
            <person name="van Eijk R."/>
            <person name="Schleper C."/>
            <person name="Guy L."/>
            <person name="Ettema T.J."/>
        </authorList>
    </citation>
    <scope>NUCLEOTIDE SEQUENCE</scope>
</reference>
<name>A0A0F9FLR8_9ZZZZ</name>
<evidence type="ECO:0000313" key="1">
    <source>
        <dbReference type="EMBL" id="KKL87228.1"/>
    </source>
</evidence>
<dbReference type="EMBL" id="LAZR01020891">
    <property type="protein sequence ID" value="KKL87228.1"/>
    <property type="molecule type" value="Genomic_DNA"/>
</dbReference>
<feature type="non-terminal residue" evidence="1">
    <location>
        <position position="1"/>
    </location>
</feature>